<reference evidence="2" key="1">
    <citation type="submission" date="2025-08" db="UniProtKB">
        <authorList>
            <consortium name="RefSeq"/>
        </authorList>
    </citation>
    <scope>IDENTIFICATION</scope>
</reference>
<proteinExistence type="predicted"/>
<evidence type="ECO:0000313" key="2">
    <source>
        <dbReference type="RefSeq" id="XP_045155295.1"/>
    </source>
</evidence>
<sequence length="265" mass="30826">MVKKEISVFQQTQALLCKNFLKKWRKKTETLLEWTLALFMSLYLCFSPESFTATQFPEHPAHVLGPMGEFNDSELVVAYTPVTNLTRRIMDKVALAPFMKGRELIEAPDERTMDRLYNDNTDIIGIVFADIFSYQLKLDWGYRIPHTMEHPEYSKHCQRWSDHISCSLKIYWEKGLVVFQSAINAAIIEIATNHSVMEKLLSVTGINMRTLPFITKSKAINELVMLTSIMSFSPFVYFLSLNITKERKRLKKLMTMMGLRESAFW</sequence>
<gene>
    <name evidence="2" type="primary">LOC123522708</name>
</gene>
<protein>
    <submittedName>
        <fullName evidence="2">ATP-binding cassette sub-family A member 9-like</fullName>
    </submittedName>
</protein>
<dbReference type="Proteomes" id="UP000694863">
    <property type="component" value="Unplaced"/>
</dbReference>
<dbReference type="RefSeq" id="XP_045155295.1">
    <property type="nucleotide sequence ID" value="XM_045299360.1"/>
</dbReference>
<keyword evidence="1" id="KW-1185">Reference proteome</keyword>
<name>A0AC55DU65_ECHTE</name>
<accession>A0AC55DU65</accession>
<evidence type="ECO:0000313" key="1">
    <source>
        <dbReference type="Proteomes" id="UP000694863"/>
    </source>
</evidence>
<organism evidence="1 2">
    <name type="scientific">Echinops telfairi</name>
    <name type="common">Lesser hedgehog tenrec</name>
    <dbReference type="NCBI Taxonomy" id="9371"/>
    <lineage>
        <taxon>Eukaryota</taxon>
        <taxon>Metazoa</taxon>
        <taxon>Chordata</taxon>
        <taxon>Craniata</taxon>
        <taxon>Vertebrata</taxon>
        <taxon>Euteleostomi</taxon>
        <taxon>Mammalia</taxon>
        <taxon>Eutheria</taxon>
        <taxon>Afrotheria</taxon>
        <taxon>Tenrecidae</taxon>
        <taxon>Tenrecinae</taxon>
        <taxon>Echinops</taxon>
    </lineage>
</organism>